<evidence type="ECO:0000256" key="1">
    <source>
        <dbReference type="ARBA" id="ARBA00023015"/>
    </source>
</evidence>
<dbReference type="PANTHER" id="PTHR44846:SF17">
    <property type="entry name" value="GNTR-FAMILY TRANSCRIPTIONAL REGULATOR"/>
    <property type="match status" value="1"/>
</dbReference>
<dbReference type="PRINTS" id="PR00035">
    <property type="entry name" value="HTHGNTR"/>
</dbReference>
<evidence type="ECO:0000313" key="6">
    <source>
        <dbReference type="Proteomes" id="UP001597145"/>
    </source>
</evidence>
<evidence type="ECO:0000313" key="5">
    <source>
        <dbReference type="EMBL" id="MFD1535273.1"/>
    </source>
</evidence>
<dbReference type="EMBL" id="JBHUCP010000052">
    <property type="protein sequence ID" value="MFD1535273.1"/>
    <property type="molecule type" value="Genomic_DNA"/>
</dbReference>
<dbReference type="PROSITE" id="PS50949">
    <property type="entry name" value="HTH_GNTR"/>
    <property type="match status" value="1"/>
</dbReference>
<dbReference type="InterPro" id="IPR036388">
    <property type="entry name" value="WH-like_DNA-bd_sf"/>
</dbReference>
<proteinExistence type="predicted"/>
<keyword evidence="2" id="KW-0238">DNA-binding</keyword>
<dbReference type="Pfam" id="PF07702">
    <property type="entry name" value="UTRA"/>
    <property type="match status" value="1"/>
</dbReference>
<organism evidence="5 6">
    <name type="scientific">Pseudonocardia aurantiaca</name>
    <dbReference type="NCBI Taxonomy" id="75290"/>
    <lineage>
        <taxon>Bacteria</taxon>
        <taxon>Bacillati</taxon>
        <taxon>Actinomycetota</taxon>
        <taxon>Actinomycetes</taxon>
        <taxon>Pseudonocardiales</taxon>
        <taxon>Pseudonocardiaceae</taxon>
        <taxon>Pseudonocardia</taxon>
    </lineage>
</organism>
<dbReference type="PANTHER" id="PTHR44846">
    <property type="entry name" value="MANNOSYL-D-GLYCERATE TRANSPORT/METABOLISM SYSTEM REPRESSOR MNGR-RELATED"/>
    <property type="match status" value="1"/>
</dbReference>
<sequence length="254" mass="27881">MSQGWSVKGDEEQQLLGERIAERLRGLIAQGVLLPGEKLPSEPELAARLGVSRPTLRSAVSELVADLVLERRRGVGTFVRQAAPLLQTGLERLVGTGDTIRQLGMKPGVADLSVEHRRPPEHVAARLGLTAATGAECVRIQRVRTADGRPVMSCDEWIPERVLPDPTHLDDLGEHESVYERLAEAGLAVRLASTSIVPCLPDTDLRRKLELPPQTPILVLRQLHFASNSADHPVLYSENSYNSERIELTAVRRG</sequence>
<feature type="domain" description="HTH gntR-type" evidence="4">
    <location>
        <begin position="14"/>
        <end position="82"/>
    </location>
</feature>
<evidence type="ECO:0000259" key="4">
    <source>
        <dbReference type="PROSITE" id="PS50949"/>
    </source>
</evidence>
<comment type="caution">
    <text evidence="5">The sequence shown here is derived from an EMBL/GenBank/DDBJ whole genome shotgun (WGS) entry which is preliminary data.</text>
</comment>
<name>A0ABW4FYR6_9PSEU</name>
<keyword evidence="6" id="KW-1185">Reference proteome</keyword>
<evidence type="ECO:0000256" key="3">
    <source>
        <dbReference type="ARBA" id="ARBA00023163"/>
    </source>
</evidence>
<dbReference type="SUPFAM" id="SSF46785">
    <property type="entry name" value="Winged helix' DNA-binding domain"/>
    <property type="match status" value="1"/>
</dbReference>
<reference evidence="6" key="1">
    <citation type="journal article" date="2019" name="Int. J. Syst. Evol. Microbiol.">
        <title>The Global Catalogue of Microorganisms (GCM) 10K type strain sequencing project: providing services to taxonomists for standard genome sequencing and annotation.</title>
        <authorList>
            <consortium name="The Broad Institute Genomics Platform"/>
            <consortium name="The Broad Institute Genome Sequencing Center for Infectious Disease"/>
            <person name="Wu L."/>
            <person name="Ma J."/>
        </authorList>
    </citation>
    <scope>NUCLEOTIDE SEQUENCE [LARGE SCALE GENOMIC DNA]</scope>
    <source>
        <strain evidence="6">JCM 12165</strain>
    </source>
</reference>
<dbReference type="InterPro" id="IPR036390">
    <property type="entry name" value="WH_DNA-bd_sf"/>
</dbReference>
<gene>
    <name evidence="5" type="ORF">ACFSCY_38300</name>
</gene>
<dbReference type="SUPFAM" id="SSF64288">
    <property type="entry name" value="Chorismate lyase-like"/>
    <property type="match status" value="1"/>
</dbReference>
<dbReference type="Proteomes" id="UP001597145">
    <property type="component" value="Unassembled WGS sequence"/>
</dbReference>
<dbReference type="InterPro" id="IPR000524">
    <property type="entry name" value="Tscrpt_reg_HTH_GntR"/>
</dbReference>
<dbReference type="SMART" id="SM00866">
    <property type="entry name" value="UTRA"/>
    <property type="match status" value="1"/>
</dbReference>
<dbReference type="SMART" id="SM00345">
    <property type="entry name" value="HTH_GNTR"/>
    <property type="match status" value="1"/>
</dbReference>
<dbReference type="RefSeq" id="WP_343981478.1">
    <property type="nucleotide sequence ID" value="NZ_BAAAJG010000014.1"/>
</dbReference>
<dbReference type="InterPro" id="IPR050679">
    <property type="entry name" value="Bact_HTH_transcr_reg"/>
</dbReference>
<dbReference type="Pfam" id="PF00392">
    <property type="entry name" value="GntR"/>
    <property type="match status" value="1"/>
</dbReference>
<dbReference type="InterPro" id="IPR028978">
    <property type="entry name" value="Chorismate_lyase_/UTRA_dom_sf"/>
</dbReference>
<keyword evidence="1" id="KW-0805">Transcription regulation</keyword>
<dbReference type="CDD" id="cd07377">
    <property type="entry name" value="WHTH_GntR"/>
    <property type="match status" value="1"/>
</dbReference>
<protein>
    <submittedName>
        <fullName evidence="5">GntR family transcriptional regulator</fullName>
    </submittedName>
</protein>
<dbReference type="Gene3D" id="1.10.10.10">
    <property type="entry name" value="Winged helix-like DNA-binding domain superfamily/Winged helix DNA-binding domain"/>
    <property type="match status" value="1"/>
</dbReference>
<dbReference type="InterPro" id="IPR011663">
    <property type="entry name" value="UTRA"/>
</dbReference>
<dbReference type="Gene3D" id="3.40.1410.10">
    <property type="entry name" value="Chorismate lyase-like"/>
    <property type="match status" value="1"/>
</dbReference>
<accession>A0ABW4FYR6</accession>
<keyword evidence="3" id="KW-0804">Transcription</keyword>
<evidence type="ECO:0000256" key="2">
    <source>
        <dbReference type="ARBA" id="ARBA00023125"/>
    </source>
</evidence>